<keyword evidence="3" id="KW-1185">Reference proteome</keyword>
<evidence type="ECO:0000256" key="1">
    <source>
        <dbReference type="SAM" id="Phobius"/>
    </source>
</evidence>
<evidence type="ECO:0000313" key="2">
    <source>
        <dbReference type="EMBL" id="RZT94250.1"/>
    </source>
</evidence>
<name>A0A4Q7VEA6_9BURK</name>
<dbReference type="Proteomes" id="UP000293398">
    <property type="component" value="Unassembled WGS sequence"/>
</dbReference>
<accession>A0A4Q7VEA6</accession>
<keyword evidence="1" id="KW-1133">Transmembrane helix</keyword>
<keyword evidence="1" id="KW-0812">Transmembrane</keyword>
<feature type="transmembrane region" description="Helical" evidence="1">
    <location>
        <begin position="6"/>
        <end position="24"/>
    </location>
</feature>
<evidence type="ECO:0000313" key="3">
    <source>
        <dbReference type="Proteomes" id="UP000293398"/>
    </source>
</evidence>
<comment type="caution">
    <text evidence="2">The sequence shown here is derived from an EMBL/GenBank/DDBJ whole genome shotgun (WGS) entry which is preliminary data.</text>
</comment>
<dbReference type="OrthoDB" id="9878314at2"/>
<gene>
    <name evidence="2" type="ORF">EV681_2668</name>
</gene>
<proteinExistence type="predicted"/>
<sequence>MRNFFIILGIAFALYVFLIARISIRRKISERQTDPQPTRSADFHLEKNNLSDCPIDPLPVINARTLDDNGETLLKWRSPPVNGVDTVNIYGRVSDDPINAVLLATVSAESNTEGFYYHNRRGKPCWYWISVVYSDGQESEKLFAGSQGMVR</sequence>
<organism evidence="2 3">
    <name type="scientific">Advenella incenata</name>
    <dbReference type="NCBI Taxonomy" id="267800"/>
    <lineage>
        <taxon>Bacteria</taxon>
        <taxon>Pseudomonadati</taxon>
        <taxon>Pseudomonadota</taxon>
        <taxon>Betaproteobacteria</taxon>
        <taxon>Burkholderiales</taxon>
        <taxon>Alcaligenaceae</taxon>
    </lineage>
</organism>
<dbReference type="EMBL" id="SHKO01000002">
    <property type="protein sequence ID" value="RZT94250.1"/>
    <property type="molecule type" value="Genomic_DNA"/>
</dbReference>
<reference evidence="2 3" key="1">
    <citation type="submission" date="2019-02" db="EMBL/GenBank/DDBJ databases">
        <title>Genomic Encyclopedia of Type Strains, Phase IV (KMG-IV): sequencing the most valuable type-strain genomes for metagenomic binning, comparative biology and taxonomic classification.</title>
        <authorList>
            <person name="Goeker M."/>
        </authorList>
    </citation>
    <scope>NUCLEOTIDE SEQUENCE [LARGE SCALE GENOMIC DNA]</scope>
    <source>
        <strain evidence="2 3">DSM 23814</strain>
    </source>
</reference>
<keyword evidence="1" id="KW-0472">Membrane</keyword>
<dbReference type="RefSeq" id="WP_130304229.1">
    <property type="nucleotide sequence ID" value="NZ_SHKO01000002.1"/>
</dbReference>
<protein>
    <submittedName>
        <fullName evidence="2">Uncharacterized protein</fullName>
    </submittedName>
</protein>
<dbReference type="AlphaFoldDB" id="A0A4Q7VEA6"/>